<evidence type="ECO:0000313" key="2">
    <source>
        <dbReference type="EMBL" id="KAJ1083064.1"/>
    </source>
</evidence>
<organism evidence="2 3">
    <name type="scientific">Pleurodeles waltl</name>
    <name type="common">Iberian ribbed newt</name>
    <dbReference type="NCBI Taxonomy" id="8319"/>
    <lineage>
        <taxon>Eukaryota</taxon>
        <taxon>Metazoa</taxon>
        <taxon>Chordata</taxon>
        <taxon>Craniata</taxon>
        <taxon>Vertebrata</taxon>
        <taxon>Euteleostomi</taxon>
        <taxon>Amphibia</taxon>
        <taxon>Batrachia</taxon>
        <taxon>Caudata</taxon>
        <taxon>Salamandroidea</taxon>
        <taxon>Salamandridae</taxon>
        <taxon>Pleurodelinae</taxon>
        <taxon>Pleurodeles</taxon>
    </lineage>
</organism>
<sequence>MIAKLLHYRDRDVLLQRAREVSPFQIDNALVTLFPDFAVEVQSKRASYLAVKMALRDAGVQYALLFPATMRVTCDGSSVFIKSPEEVWEWLEAHKIEGRSGSPPELLHSQRRKEGIRRRNRSCFRTRPTPVQWDQARKSDLEAVASLRLAKVGDEESGGETGHQTHSSDSNSHHSEGGPIVTLRTADDL</sequence>
<feature type="region of interest" description="Disordered" evidence="1">
    <location>
        <begin position="149"/>
        <end position="189"/>
    </location>
</feature>
<comment type="caution">
    <text evidence="2">The sequence shown here is derived from an EMBL/GenBank/DDBJ whole genome shotgun (WGS) entry which is preliminary data.</text>
</comment>
<evidence type="ECO:0000313" key="3">
    <source>
        <dbReference type="Proteomes" id="UP001066276"/>
    </source>
</evidence>
<dbReference type="Proteomes" id="UP001066276">
    <property type="component" value="Chromosome 12"/>
</dbReference>
<keyword evidence="3" id="KW-1185">Reference proteome</keyword>
<reference evidence="2" key="1">
    <citation type="journal article" date="2022" name="bioRxiv">
        <title>Sequencing and chromosome-scale assembly of the giantPleurodeles waltlgenome.</title>
        <authorList>
            <person name="Brown T."/>
            <person name="Elewa A."/>
            <person name="Iarovenko S."/>
            <person name="Subramanian E."/>
            <person name="Araus A.J."/>
            <person name="Petzold A."/>
            <person name="Susuki M."/>
            <person name="Suzuki K.-i.T."/>
            <person name="Hayashi T."/>
            <person name="Toyoda A."/>
            <person name="Oliveira C."/>
            <person name="Osipova E."/>
            <person name="Leigh N.D."/>
            <person name="Simon A."/>
            <person name="Yun M.H."/>
        </authorList>
    </citation>
    <scope>NUCLEOTIDE SEQUENCE</scope>
    <source>
        <strain evidence="2">20211129_DDA</strain>
        <tissue evidence="2">Liver</tissue>
    </source>
</reference>
<dbReference type="AlphaFoldDB" id="A0AAV7KWW9"/>
<dbReference type="InterPro" id="IPR042566">
    <property type="entry name" value="L1_C"/>
</dbReference>
<protein>
    <submittedName>
        <fullName evidence="2">Uncharacterized protein</fullName>
    </submittedName>
</protein>
<gene>
    <name evidence="2" type="ORF">NDU88_003224</name>
</gene>
<dbReference type="EMBL" id="JANPWB010000016">
    <property type="protein sequence ID" value="KAJ1083064.1"/>
    <property type="molecule type" value="Genomic_DNA"/>
</dbReference>
<accession>A0AAV7KWW9</accession>
<evidence type="ECO:0000256" key="1">
    <source>
        <dbReference type="SAM" id="MobiDB-lite"/>
    </source>
</evidence>
<dbReference type="Gene3D" id="3.30.250.20">
    <property type="entry name" value="L1 transposable element, C-terminal domain"/>
    <property type="match status" value="1"/>
</dbReference>
<proteinExistence type="predicted"/>
<name>A0AAV7KWW9_PLEWA</name>